<dbReference type="OrthoDB" id="9804312at2"/>
<dbReference type="STRING" id="1801.BRW64_13515"/>
<reference evidence="2 4" key="2">
    <citation type="submission" date="2017-10" db="EMBL/GenBank/DDBJ databases">
        <title>The new phylogeny of genus Mycobacterium.</title>
        <authorList>
            <person name="Tortoli E."/>
            <person name="Trovato A."/>
            <person name="Cirillo D.M."/>
        </authorList>
    </citation>
    <scope>NUCLEOTIDE SEQUENCE [LARGE SCALE GENOMIC DNA]</scope>
    <source>
        <strain evidence="2 4">IP141170001</strain>
    </source>
</reference>
<dbReference type="CDD" id="cd02440">
    <property type="entry name" value="AdoMet_MTases"/>
    <property type="match status" value="1"/>
</dbReference>
<dbReference type="Gene3D" id="3.40.50.150">
    <property type="entry name" value="Vaccinia Virus protein VP39"/>
    <property type="match status" value="1"/>
</dbReference>
<reference evidence="1 3" key="1">
    <citation type="submission" date="2016-09" db="EMBL/GenBank/DDBJ databases">
        <title>genome sequences of unsequenced Mycobacteria.</title>
        <authorList>
            <person name="Greninger A.L."/>
            <person name="Jerome K.R."/>
            <person name="Mcnair B."/>
            <person name="Wallis C."/>
            <person name="Fang F."/>
        </authorList>
    </citation>
    <scope>NUCLEOTIDE SEQUENCE [LARGE SCALE GENOMIC DNA]</scope>
    <source>
        <strain evidence="1 3">BM1</strain>
    </source>
</reference>
<dbReference type="SUPFAM" id="SSF53335">
    <property type="entry name" value="S-adenosyl-L-methionine-dependent methyltransferases"/>
    <property type="match status" value="1"/>
</dbReference>
<keyword evidence="2" id="KW-0489">Methyltransferase</keyword>
<comment type="caution">
    <text evidence="1">The sequence shown here is derived from an EMBL/GenBank/DDBJ whole genome shotgun (WGS) entry which is preliminary data.</text>
</comment>
<keyword evidence="4" id="KW-1185">Reference proteome</keyword>
<protein>
    <submittedName>
        <fullName evidence="2">Class I SAM-dependent methyltransferase</fullName>
    </submittedName>
</protein>
<dbReference type="EMBL" id="PDCR01000003">
    <property type="protein sequence ID" value="PEG56091.1"/>
    <property type="molecule type" value="Genomic_DNA"/>
</dbReference>
<organism evidence="1 3">
    <name type="scientific">Mycolicibacterium diernhoferi</name>
    <dbReference type="NCBI Taxonomy" id="1801"/>
    <lineage>
        <taxon>Bacteria</taxon>
        <taxon>Bacillati</taxon>
        <taxon>Actinomycetota</taxon>
        <taxon>Actinomycetes</taxon>
        <taxon>Mycobacteriales</taxon>
        <taxon>Mycobacteriaceae</taxon>
        <taxon>Mycolicibacterium</taxon>
    </lineage>
</organism>
<dbReference type="EMBL" id="MIJD01000004">
    <property type="protein sequence ID" value="OPE56268.1"/>
    <property type="molecule type" value="Genomic_DNA"/>
</dbReference>
<dbReference type="GO" id="GO:0032259">
    <property type="term" value="P:methylation"/>
    <property type="evidence" value="ECO:0007669"/>
    <property type="project" value="UniProtKB-KW"/>
</dbReference>
<dbReference type="GO" id="GO:0008168">
    <property type="term" value="F:methyltransferase activity"/>
    <property type="evidence" value="ECO:0007669"/>
    <property type="project" value="UniProtKB-KW"/>
</dbReference>
<evidence type="ECO:0000313" key="3">
    <source>
        <dbReference type="Proteomes" id="UP000191039"/>
    </source>
</evidence>
<evidence type="ECO:0000313" key="2">
    <source>
        <dbReference type="EMBL" id="PEG56091.1"/>
    </source>
</evidence>
<evidence type="ECO:0000313" key="4">
    <source>
        <dbReference type="Proteomes" id="UP000220340"/>
    </source>
</evidence>
<dbReference type="InterPro" id="IPR029063">
    <property type="entry name" value="SAM-dependent_MTases_sf"/>
</dbReference>
<evidence type="ECO:0000313" key="1">
    <source>
        <dbReference type="EMBL" id="OPE56268.1"/>
    </source>
</evidence>
<keyword evidence="2" id="KW-0808">Transferase</keyword>
<sequence>MSHVAGFLGAGQKPSRRLSDAQSYWSAEAAPGWTENSHWRSGLGETNWEDVGKEHLAMFEQFARALEVSTHPDVVIDWGCGGGANAVVFAPITKRKYIAADVSGESVMECVRQVRAVCDTPTGQSIIDIAEPGRTVEKLKTQCDLFLCTYVLELTADRDEALRILRLAERLLVSGGMAFIQVKYHTADWRTRGYKRNYRRNLSNMTTFGIEEFWIASAACGLMPKLITLVPRNSLDSRYAYYALVKP</sequence>
<accession>A0A1Q4HDY7</accession>
<dbReference type="Proteomes" id="UP000220340">
    <property type="component" value="Unassembled WGS sequence"/>
</dbReference>
<dbReference type="Proteomes" id="UP000191039">
    <property type="component" value="Unassembled WGS sequence"/>
</dbReference>
<dbReference type="AlphaFoldDB" id="A0A1Q4HDY7"/>
<name>A0A1Q4HDY7_9MYCO</name>
<proteinExistence type="predicted"/>
<gene>
    <name evidence="1" type="ORF">BV510_00910</name>
    <name evidence="2" type="ORF">CRI78_02775</name>
</gene>